<organism evidence="1">
    <name type="scientific">Thermofilum pendens</name>
    <dbReference type="NCBI Taxonomy" id="2269"/>
    <lineage>
        <taxon>Archaea</taxon>
        <taxon>Thermoproteota</taxon>
        <taxon>Thermoprotei</taxon>
        <taxon>Thermofilales</taxon>
        <taxon>Thermofilaceae</taxon>
        <taxon>Thermofilum</taxon>
    </lineage>
</organism>
<dbReference type="AlphaFoldDB" id="A0A7C3WTI2"/>
<reference evidence="1" key="1">
    <citation type="journal article" date="2020" name="mSystems">
        <title>Genome- and Community-Level Interaction Insights into Carbon Utilization and Element Cycling Functions of Hydrothermarchaeota in Hydrothermal Sediment.</title>
        <authorList>
            <person name="Zhou Z."/>
            <person name="Liu Y."/>
            <person name="Xu W."/>
            <person name="Pan J."/>
            <person name="Luo Z.H."/>
            <person name="Li M."/>
        </authorList>
    </citation>
    <scope>NUCLEOTIDE SEQUENCE [LARGE SCALE GENOMIC DNA]</scope>
    <source>
        <strain evidence="1">SpSt-8</strain>
    </source>
</reference>
<name>A0A7C3WTI2_THEPE</name>
<dbReference type="EMBL" id="DTIB01000051">
    <property type="protein sequence ID" value="HGB24865.1"/>
    <property type="molecule type" value="Genomic_DNA"/>
</dbReference>
<sequence length="60" mass="6803">MAMDKKVVEVKLQIYEDLYTKVSRLGDVVYHVNKALEKYLGGVSSLVESLARDLEEGWGE</sequence>
<protein>
    <submittedName>
        <fullName evidence="1">Uncharacterized protein</fullName>
    </submittedName>
</protein>
<accession>A0A7C3WTI2</accession>
<comment type="caution">
    <text evidence="1">The sequence shown here is derived from an EMBL/GenBank/DDBJ whole genome shotgun (WGS) entry which is preliminary data.</text>
</comment>
<proteinExistence type="predicted"/>
<evidence type="ECO:0000313" key="1">
    <source>
        <dbReference type="EMBL" id="HGB24865.1"/>
    </source>
</evidence>
<gene>
    <name evidence="1" type="ORF">ENV88_02240</name>
</gene>